<evidence type="ECO:0000313" key="2">
    <source>
        <dbReference type="Ensembl" id="ENSSRHP00000028236.1"/>
    </source>
</evidence>
<dbReference type="Ensembl" id="ENSSRHT00000029071.1">
    <property type="protein sequence ID" value="ENSSRHP00000028236.1"/>
    <property type="gene ID" value="ENSSRHG00000014683.1"/>
</dbReference>
<proteinExistence type="predicted"/>
<reference evidence="2" key="1">
    <citation type="submission" date="2025-08" db="UniProtKB">
        <authorList>
            <consortium name="Ensembl"/>
        </authorList>
    </citation>
    <scope>IDENTIFICATION</scope>
</reference>
<protein>
    <submittedName>
        <fullName evidence="2">Uncharacterized protein</fullName>
    </submittedName>
</protein>
<name>A0A673HRB1_9TELE</name>
<reference evidence="2" key="2">
    <citation type="submission" date="2025-09" db="UniProtKB">
        <authorList>
            <consortium name="Ensembl"/>
        </authorList>
    </citation>
    <scope>IDENTIFICATION</scope>
</reference>
<feature type="region of interest" description="Disordered" evidence="1">
    <location>
        <begin position="30"/>
        <end position="88"/>
    </location>
</feature>
<sequence length="105" mass="11176">MNPSGLFGAAVETFTERFVEAQKQSKAISHFLPKHAGANLPARSPSSSAQHAGRPHASSAAVRREHDETKTALAEPLKKSAHSAVCSPCPPCLLRAARAIVMFVF</sequence>
<evidence type="ECO:0000256" key="1">
    <source>
        <dbReference type="SAM" id="MobiDB-lite"/>
    </source>
</evidence>
<accession>A0A673HRB1</accession>
<dbReference type="Proteomes" id="UP000472270">
    <property type="component" value="Unassembled WGS sequence"/>
</dbReference>
<organism evidence="2 3">
    <name type="scientific">Sinocyclocheilus rhinocerous</name>
    <dbReference type="NCBI Taxonomy" id="307959"/>
    <lineage>
        <taxon>Eukaryota</taxon>
        <taxon>Metazoa</taxon>
        <taxon>Chordata</taxon>
        <taxon>Craniata</taxon>
        <taxon>Vertebrata</taxon>
        <taxon>Euteleostomi</taxon>
        <taxon>Actinopterygii</taxon>
        <taxon>Neopterygii</taxon>
        <taxon>Teleostei</taxon>
        <taxon>Ostariophysi</taxon>
        <taxon>Cypriniformes</taxon>
        <taxon>Cyprinidae</taxon>
        <taxon>Cyprininae</taxon>
        <taxon>Sinocyclocheilus</taxon>
    </lineage>
</organism>
<evidence type="ECO:0000313" key="3">
    <source>
        <dbReference type="Proteomes" id="UP000472270"/>
    </source>
</evidence>
<keyword evidence="3" id="KW-1185">Reference proteome</keyword>
<dbReference type="AlphaFoldDB" id="A0A673HRB1"/>